<dbReference type="STRING" id="578462.A0A0L0S2P8"/>
<feature type="compositionally biased region" description="Acidic residues" evidence="1">
    <location>
        <begin position="87"/>
        <end position="98"/>
    </location>
</feature>
<dbReference type="PANTHER" id="PTHR20978">
    <property type="entry name" value="SPLICING FACTOR 3B SUBUNIT 5"/>
    <property type="match status" value="1"/>
</dbReference>
<evidence type="ECO:0000313" key="3">
    <source>
        <dbReference type="Proteomes" id="UP000054350"/>
    </source>
</evidence>
<reference evidence="2 3" key="1">
    <citation type="submission" date="2009-11" db="EMBL/GenBank/DDBJ databases">
        <title>Annotation of Allomyces macrogynus ATCC 38327.</title>
        <authorList>
            <consortium name="The Broad Institute Genome Sequencing Platform"/>
            <person name="Russ C."/>
            <person name="Cuomo C."/>
            <person name="Burger G."/>
            <person name="Gray M.W."/>
            <person name="Holland P.W.H."/>
            <person name="King N."/>
            <person name="Lang F.B.F."/>
            <person name="Roger A.J."/>
            <person name="Ruiz-Trillo I."/>
            <person name="Young S.K."/>
            <person name="Zeng Q."/>
            <person name="Gargeya S."/>
            <person name="Fitzgerald M."/>
            <person name="Haas B."/>
            <person name="Abouelleil A."/>
            <person name="Alvarado L."/>
            <person name="Arachchi H.M."/>
            <person name="Berlin A."/>
            <person name="Chapman S.B."/>
            <person name="Gearin G."/>
            <person name="Goldberg J."/>
            <person name="Griggs A."/>
            <person name="Gujja S."/>
            <person name="Hansen M."/>
            <person name="Heiman D."/>
            <person name="Howarth C."/>
            <person name="Larimer J."/>
            <person name="Lui A."/>
            <person name="MacDonald P.J.P."/>
            <person name="McCowen C."/>
            <person name="Montmayeur A."/>
            <person name="Murphy C."/>
            <person name="Neiman D."/>
            <person name="Pearson M."/>
            <person name="Priest M."/>
            <person name="Roberts A."/>
            <person name="Saif S."/>
            <person name="Shea T."/>
            <person name="Sisk P."/>
            <person name="Stolte C."/>
            <person name="Sykes S."/>
            <person name="Wortman J."/>
            <person name="Nusbaum C."/>
            <person name="Birren B."/>
        </authorList>
    </citation>
    <scope>NUCLEOTIDE SEQUENCE [LARGE SCALE GENOMIC DNA]</scope>
    <source>
        <strain evidence="2 3">ATCC 38327</strain>
    </source>
</reference>
<feature type="region of interest" description="Disordered" evidence="1">
    <location>
        <begin position="75"/>
        <end position="98"/>
    </location>
</feature>
<organism evidence="2 3">
    <name type="scientific">Allomyces macrogynus (strain ATCC 38327)</name>
    <name type="common">Allomyces javanicus var. macrogynus</name>
    <dbReference type="NCBI Taxonomy" id="578462"/>
    <lineage>
        <taxon>Eukaryota</taxon>
        <taxon>Fungi</taxon>
        <taxon>Fungi incertae sedis</taxon>
        <taxon>Blastocladiomycota</taxon>
        <taxon>Blastocladiomycetes</taxon>
        <taxon>Blastocladiales</taxon>
        <taxon>Blastocladiaceae</taxon>
        <taxon>Allomyces</taxon>
    </lineage>
</organism>
<name>A0A0L0S2P8_ALLM3</name>
<dbReference type="eggNOG" id="KOG3485">
    <property type="taxonomic scope" value="Eukaryota"/>
</dbReference>
<evidence type="ECO:0000313" key="2">
    <source>
        <dbReference type="EMBL" id="KNE56676.1"/>
    </source>
</evidence>
<protein>
    <recommendedName>
        <fullName evidence="4">Splicing factor subunit</fullName>
    </recommendedName>
</protein>
<dbReference type="GO" id="GO:0005686">
    <property type="term" value="C:U2 snRNP"/>
    <property type="evidence" value="ECO:0007669"/>
    <property type="project" value="TreeGrafter"/>
</dbReference>
<dbReference type="AlphaFoldDB" id="A0A0L0S2P8"/>
<dbReference type="PANTHER" id="PTHR20978:SF0">
    <property type="entry name" value="SPLICING FACTOR 3B SUBUNIT 5"/>
    <property type="match status" value="1"/>
</dbReference>
<gene>
    <name evidence="2" type="ORF">AMAG_02459</name>
</gene>
<dbReference type="GO" id="GO:0000398">
    <property type="term" value="P:mRNA splicing, via spliceosome"/>
    <property type="evidence" value="ECO:0007669"/>
    <property type="project" value="TreeGrafter"/>
</dbReference>
<dbReference type="Proteomes" id="UP000054350">
    <property type="component" value="Unassembled WGS sequence"/>
</dbReference>
<dbReference type="OMA" id="EWALNIH"/>
<dbReference type="VEuPathDB" id="FungiDB:AMAG_02459"/>
<dbReference type="OrthoDB" id="274726at2759"/>
<dbReference type="Pfam" id="PF07189">
    <property type="entry name" value="SF3b10"/>
    <property type="match status" value="1"/>
</dbReference>
<dbReference type="EMBL" id="GG745330">
    <property type="protein sequence ID" value="KNE56676.1"/>
    <property type="molecule type" value="Genomic_DNA"/>
</dbReference>
<proteinExistence type="predicted"/>
<keyword evidence="3" id="KW-1185">Reference proteome</keyword>
<evidence type="ECO:0008006" key="4">
    <source>
        <dbReference type="Google" id="ProtNLM"/>
    </source>
</evidence>
<dbReference type="InterPro" id="IPR009846">
    <property type="entry name" value="SF3b5/RDS3-10"/>
</dbReference>
<dbReference type="GO" id="GO:0071011">
    <property type="term" value="C:precatalytic spliceosome"/>
    <property type="evidence" value="ECO:0007669"/>
    <property type="project" value="TreeGrafter"/>
</dbReference>
<sequence length="98" mass="10997">MDRFTLNSQLEHLQSKHVGTGHADTTRYEWLVNQHRDTLAAMVGHTHLTAFMALAEHESMARVRYNLKSKMIAPCHRQGPTPVAPVDGDETADMDTSL</sequence>
<reference evidence="3" key="2">
    <citation type="submission" date="2009-11" db="EMBL/GenBank/DDBJ databases">
        <title>The Genome Sequence of Allomyces macrogynus strain ATCC 38327.</title>
        <authorList>
            <consortium name="The Broad Institute Genome Sequencing Platform"/>
            <person name="Russ C."/>
            <person name="Cuomo C."/>
            <person name="Shea T."/>
            <person name="Young S.K."/>
            <person name="Zeng Q."/>
            <person name="Koehrsen M."/>
            <person name="Haas B."/>
            <person name="Borodovsky M."/>
            <person name="Guigo R."/>
            <person name="Alvarado L."/>
            <person name="Berlin A."/>
            <person name="Borenstein D."/>
            <person name="Chen Z."/>
            <person name="Engels R."/>
            <person name="Freedman E."/>
            <person name="Gellesch M."/>
            <person name="Goldberg J."/>
            <person name="Griggs A."/>
            <person name="Gujja S."/>
            <person name="Heiman D."/>
            <person name="Hepburn T."/>
            <person name="Howarth C."/>
            <person name="Jen D."/>
            <person name="Larson L."/>
            <person name="Lewis B."/>
            <person name="Mehta T."/>
            <person name="Park D."/>
            <person name="Pearson M."/>
            <person name="Roberts A."/>
            <person name="Saif S."/>
            <person name="Shenoy N."/>
            <person name="Sisk P."/>
            <person name="Stolte C."/>
            <person name="Sykes S."/>
            <person name="Walk T."/>
            <person name="White J."/>
            <person name="Yandava C."/>
            <person name="Burger G."/>
            <person name="Gray M.W."/>
            <person name="Holland P.W.H."/>
            <person name="King N."/>
            <person name="Lang F.B.F."/>
            <person name="Roger A.J."/>
            <person name="Ruiz-Trillo I."/>
            <person name="Lander E."/>
            <person name="Nusbaum C."/>
        </authorList>
    </citation>
    <scope>NUCLEOTIDE SEQUENCE [LARGE SCALE GENOMIC DNA]</scope>
    <source>
        <strain evidence="3">ATCC 38327</strain>
    </source>
</reference>
<accession>A0A0L0S2P8</accession>
<evidence type="ECO:0000256" key="1">
    <source>
        <dbReference type="SAM" id="MobiDB-lite"/>
    </source>
</evidence>